<dbReference type="EMBL" id="AXCM01012569">
    <property type="status" value="NOT_ANNOTATED_CDS"/>
    <property type="molecule type" value="Genomic_DNA"/>
</dbReference>
<evidence type="ECO:0000256" key="1">
    <source>
        <dbReference type="SAM" id="MobiDB-lite"/>
    </source>
</evidence>
<evidence type="ECO:0000313" key="3">
    <source>
        <dbReference type="Proteomes" id="UP000075883"/>
    </source>
</evidence>
<evidence type="ECO:0000313" key="2">
    <source>
        <dbReference type="EnsemblMetazoa" id="ACUA020887-PA"/>
    </source>
</evidence>
<protein>
    <submittedName>
        <fullName evidence="2">Uncharacterized protein</fullName>
    </submittedName>
</protein>
<dbReference type="EnsemblMetazoa" id="ACUA020887-RA">
    <property type="protein sequence ID" value="ACUA020887-PA"/>
    <property type="gene ID" value="ACUA020887"/>
</dbReference>
<dbReference type="VEuPathDB" id="VectorBase:ACUA020887"/>
<dbReference type="Proteomes" id="UP000075883">
    <property type="component" value="Unassembled WGS sequence"/>
</dbReference>
<dbReference type="AlphaFoldDB" id="A0A182ML34"/>
<sequence>MQTHRRSHRSKSEQMQFTDVSFIAVGEQEEEEKEEEEEQEGENGARRLERWRGCWCVLHFRSTSNLFVGRSIDDPVVCGSVTWCIVVPVCFVCPHWHTGFGP</sequence>
<accession>A0A182ML34</accession>
<feature type="region of interest" description="Disordered" evidence="1">
    <location>
        <begin position="1"/>
        <end position="20"/>
    </location>
</feature>
<reference evidence="3" key="1">
    <citation type="submission" date="2013-09" db="EMBL/GenBank/DDBJ databases">
        <title>The Genome Sequence of Anopheles culicifacies species A.</title>
        <authorList>
            <consortium name="The Broad Institute Genomics Platform"/>
            <person name="Neafsey D.E."/>
            <person name="Besansky N."/>
            <person name="Howell P."/>
            <person name="Walton C."/>
            <person name="Young S.K."/>
            <person name="Zeng Q."/>
            <person name="Gargeya S."/>
            <person name="Fitzgerald M."/>
            <person name="Haas B."/>
            <person name="Abouelleil A."/>
            <person name="Allen A.W."/>
            <person name="Alvarado L."/>
            <person name="Arachchi H.M."/>
            <person name="Berlin A.M."/>
            <person name="Chapman S.B."/>
            <person name="Gainer-Dewar J."/>
            <person name="Goldberg J."/>
            <person name="Griggs A."/>
            <person name="Gujja S."/>
            <person name="Hansen M."/>
            <person name="Howarth C."/>
            <person name="Imamovic A."/>
            <person name="Ireland A."/>
            <person name="Larimer J."/>
            <person name="McCowan C."/>
            <person name="Murphy C."/>
            <person name="Pearson M."/>
            <person name="Poon T.W."/>
            <person name="Priest M."/>
            <person name="Roberts A."/>
            <person name="Saif S."/>
            <person name="Shea T."/>
            <person name="Sisk P."/>
            <person name="Sykes S."/>
            <person name="Wortman J."/>
            <person name="Nusbaum C."/>
            <person name="Birren B."/>
        </authorList>
    </citation>
    <scope>NUCLEOTIDE SEQUENCE [LARGE SCALE GENOMIC DNA]</scope>
    <source>
        <strain evidence="3">A-37</strain>
    </source>
</reference>
<proteinExistence type="predicted"/>
<organism evidence="2 3">
    <name type="scientific">Anopheles culicifacies</name>
    <dbReference type="NCBI Taxonomy" id="139723"/>
    <lineage>
        <taxon>Eukaryota</taxon>
        <taxon>Metazoa</taxon>
        <taxon>Ecdysozoa</taxon>
        <taxon>Arthropoda</taxon>
        <taxon>Hexapoda</taxon>
        <taxon>Insecta</taxon>
        <taxon>Pterygota</taxon>
        <taxon>Neoptera</taxon>
        <taxon>Endopterygota</taxon>
        <taxon>Diptera</taxon>
        <taxon>Nematocera</taxon>
        <taxon>Culicoidea</taxon>
        <taxon>Culicidae</taxon>
        <taxon>Anophelinae</taxon>
        <taxon>Anopheles</taxon>
        <taxon>culicifacies species complex</taxon>
    </lineage>
</organism>
<reference evidence="2" key="2">
    <citation type="submission" date="2020-05" db="UniProtKB">
        <authorList>
            <consortium name="EnsemblMetazoa"/>
        </authorList>
    </citation>
    <scope>IDENTIFICATION</scope>
    <source>
        <strain evidence="2">A-37</strain>
    </source>
</reference>
<name>A0A182ML34_9DIPT</name>
<keyword evidence="3" id="KW-1185">Reference proteome</keyword>